<dbReference type="EMBL" id="JAGQLL010000045">
    <property type="protein sequence ID" value="MCA9380291.1"/>
    <property type="molecule type" value="Genomic_DNA"/>
</dbReference>
<dbReference type="AlphaFoldDB" id="A0A955I8E0"/>
<dbReference type="Proteomes" id="UP000745577">
    <property type="component" value="Unassembled WGS sequence"/>
</dbReference>
<reference evidence="3" key="2">
    <citation type="journal article" date="2021" name="Microbiome">
        <title>Successional dynamics and alternative stable states in a saline activated sludge microbial community over 9 years.</title>
        <authorList>
            <person name="Wang Y."/>
            <person name="Ye J."/>
            <person name="Ju F."/>
            <person name="Liu L."/>
            <person name="Boyd J.A."/>
            <person name="Deng Y."/>
            <person name="Parks D.H."/>
            <person name="Jiang X."/>
            <person name="Yin X."/>
            <person name="Woodcroft B.J."/>
            <person name="Tyson G.W."/>
            <person name="Hugenholtz P."/>
            <person name="Polz M.F."/>
            <person name="Zhang T."/>
        </authorList>
    </citation>
    <scope>NUCLEOTIDE SEQUENCE</scope>
    <source>
        <strain evidence="3">HKST-UBA15</strain>
    </source>
</reference>
<keyword evidence="2" id="KW-0812">Transmembrane</keyword>
<evidence type="ECO:0000313" key="3">
    <source>
        <dbReference type="EMBL" id="MCA9380291.1"/>
    </source>
</evidence>
<dbReference type="Gene3D" id="2.70.70.10">
    <property type="entry name" value="Glucose Permease (Domain IIA)"/>
    <property type="match status" value="2"/>
</dbReference>
<evidence type="ECO:0000256" key="2">
    <source>
        <dbReference type="SAM" id="Phobius"/>
    </source>
</evidence>
<name>A0A955I8E0_9BACT</name>
<sequence length="421" mass="47962">MRILPNKTKFIALFKLFSIIILSFSLISINIPQVAEGLSLEEELNQVKKELEEIRNTKKNLEQDINNEKSLQNTYEQELVNLKNKIDLLSNKIDEKRLVIKELELEIDILTKKLEETEKEIEISETELLGLEDETNTRLVDMYLSQKTFSELNMIVTPKGQSDVIKYNLYHNTIQDTTNSLVADLKEKRVNLEDKKVSLEEDKIKVLRDEVQLNEELLALERDEADLNSTRSIYSSKRQQSIAKVATNSRTLSELSEEEQKTLAMQYKIEQELFNTTKNLGNGSYVKQGTIIGRQGYTGYVIPSGPAGAHLHFGTKVNGSSVNPCSLLIPGVVSGCGGDGSMEWPLKNPFNYTSAYGWRWERWHDAIDISSTANVHAYIYAAHDGWLYKGGSTSQGFWRKICETKDNCNQGKYSFYLHLAE</sequence>
<feature type="transmembrane region" description="Helical" evidence="2">
    <location>
        <begin position="12"/>
        <end position="31"/>
    </location>
</feature>
<protein>
    <recommendedName>
        <fullName evidence="5">Peptidase M23 domain-containing protein</fullName>
    </recommendedName>
</protein>
<keyword evidence="2" id="KW-1133">Transmembrane helix</keyword>
<accession>A0A955I8E0</accession>
<keyword evidence="2" id="KW-0472">Membrane</keyword>
<evidence type="ECO:0008006" key="5">
    <source>
        <dbReference type="Google" id="ProtNLM"/>
    </source>
</evidence>
<dbReference type="InterPro" id="IPR011055">
    <property type="entry name" value="Dup_hybrid_motif"/>
</dbReference>
<proteinExistence type="predicted"/>
<organism evidence="3 4">
    <name type="scientific">Candidatus Dojkabacteria bacterium</name>
    <dbReference type="NCBI Taxonomy" id="2099670"/>
    <lineage>
        <taxon>Bacteria</taxon>
        <taxon>Candidatus Dojkabacteria</taxon>
    </lineage>
</organism>
<dbReference type="SUPFAM" id="SSF51261">
    <property type="entry name" value="Duplicated hybrid motif"/>
    <property type="match status" value="1"/>
</dbReference>
<gene>
    <name evidence="3" type="ORF">KC675_03890</name>
</gene>
<reference evidence="3" key="1">
    <citation type="submission" date="2020-04" db="EMBL/GenBank/DDBJ databases">
        <authorList>
            <person name="Zhang T."/>
        </authorList>
    </citation>
    <scope>NUCLEOTIDE SEQUENCE</scope>
    <source>
        <strain evidence="3">HKST-UBA15</strain>
    </source>
</reference>
<keyword evidence="1" id="KW-0175">Coiled coil</keyword>
<feature type="coiled-coil region" evidence="1">
    <location>
        <begin position="37"/>
        <end position="134"/>
    </location>
</feature>
<comment type="caution">
    <text evidence="3">The sequence shown here is derived from an EMBL/GenBank/DDBJ whole genome shotgun (WGS) entry which is preliminary data.</text>
</comment>
<evidence type="ECO:0000256" key="1">
    <source>
        <dbReference type="SAM" id="Coils"/>
    </source>
</evidence>
<evidence type="ECO:0000313" key="4">
    <source>
        <dbReference type="Proteomes" id="UP000745577"/>
    </source>
</evidence>
<dbReference type="Gene3D" id="6.10.250.3150">
    <property type="match status" value="1"/>
</dbReference>